<dbReference type="GO" id="GO:0004519">
    <property type="term" value="F:endonuclease activity"/>
    <property type="evidence" value="ECO:0007669"/>
    <property type="project" value="UniProtKB-KW"/>
</dbReference>
<comment type="caution">
    <text evidence="3">The sequence shown here is derived from an EMBL/GenBank/DDBJ whole genome shotgun (WGS) entry which is preliminary data.</text>
</comment>
<dbReference type="CDD" id="cd22362">
    <property type="entry name" value="TnsA_endonuclease-like"/>
    <property type="match status" value="1"/>
</dbReference>
<dbReference type="InterPro" id="IPR014832">
    <property type="entry name" value="TnsA_C"/>
</dbReference>
<organism evidence="3 4">
    <name type="scientific">Clostridium cibarium</name>
    <dbReference type="NCBI Taxonomy" id="2762247"/>
    <lineage>
        <taxon>Bacteria</taxon>
        <taxon>Bacillati</taxon>
        <taxon>Bacillota</taxon>
        <taxon>Clostridia</taxon>
        <taxon>Eubacteriales</taxon>
        <taxon>Clostridiaceae</taxon>
        <taxon>Clostridium</taxon>
    </lineage>
</organism>
<proteinExistence type="predicted"/>
<evidence type="ECO:0000313" key="4">
    <source>
        <dbReference type="Proteomes" id="UP000627781"/>
    </source>
</evidence>
<keyword evidence="3" id="KW-0255">Endonuclease</keyword>
<evidence type="ECO:0000313" key="3">
    <source>
        <dbReference type="EMBL" id="MBD7911972.1"/>
    </source>
</evidence>
<gene>
    <name evidence="3" type="ORF">H9661_11450</name>
</gene>
<keyword evidence="3" id="KW-0540">Nuclease</keyword>
<evidence type="ECO:0000259" key="2">
    <source>
        <dbReference type="Pfam" id="PF08722"/>
    </source>
</evidence>
<accession>A0ABR8PUY9</accession>
<dbReference type="EMBL" id="JACSRA010000017">
    <property type="protein sequence ID" value="MBD7911972.1"/>
    <property type="molecule type" value="Genomic_DNA"/>
</dbReference>
<dbReference type="InterPro" id="IPR014833">
    <property type="entry name" value="TnsA_N"/>
</dbReference>
<protein>
    <submittedName>
        <fullName evidence="3">TnsA endonuclease N-terminal domain-containing protein</fullName>
    </submittedName>
</protein>
<feature type="domain" description="TnsA endonuclease C-terminal" evidence="1">
    <location>
        <begin position="170"/>
        <end position="254"/>
    </location>
</feature>
<dbReference type="RefSeq" id="WP_191768855.1">
    <property type="nucleotide sequence ID" value="NZ_JACSRA010000017.1"/>
</dbReference>
<dbReference type="Proteomes" id="UP000627781">
    <property type="component" value="Unassembled WGS sequence"/>
</dbReference>
<sequence length="273" mass="32152">MAKRKRGFTREKYDKWIKEKRGLGKGKDYKVWLTVQDVPSLGKTSRLLGIKTGREHQFFSNNETSYFFILEFYELITDIREQFPLLPIEETIAIAQELGIKHPTDPNTKEEIVITTDFLIDINEDNYKKTLARTIKQKEDLDKRQLDKFEIERRYWNKRNIDWGIVTENEINKVLARNIEIVYQFYDLENLKGFENFNTVQIRELTNAFKKQISGTSVIREEASLFEDNMLLEGGCGIAMFKHLIITKQIIVDMLTPINVDKSIFVKLSEVRL</sequence>
<keyword evidence="3" id="KW-0378">Hydrolase</keyword>
<dbReference type="SUPFAM" id="SSF52980">
    <property type="entry name" value="Restriction endonuclease-like"/>
    <property type="match status" value="1"/>
</dbReference>
<dbReference type="Gene3D" id="3.40.1350.10">
    <property type="match status" value="1"/>
</dbReference>
<name>A0ABR8PUY9_9CLOT</name>
<feature type="domain" description="TnsA endonuclease N-terminal" evidence="2">
    <location>
        <begin position="76"/>
        <end position="168"/>
    </location>
</feature>
<reference evidence="3 4" key="1">
    <citation type="submission" date="2020-08" db="EMBL/GenBank/DDBJ databases">
        <title>A Genomic Blueprint of the Chicken Gut Microbiome.</title>
        <authorList>
            <person name="Gilroy R."/>
            <person name="Ravi A."/>
            <person name="Getino M."/>
            <person name="Pursley I."/>
            <person name="Horton D.L."/>
            <person name="Alikhan N.-F."/>
            <person name="Baker D."/>
            <person name="Gharbi K."/>
            <person name="Hall N."/>
            <person name="Watson M."/>
            <person name="Adriaenssens E.M."/>
            <person name="Foster-Nyarko E."/>
            <person name="Jarju S."/>
            <person name="Secka A."/>
            <person name="Antonio M."/>
            <person name="Oren A."/>
            <person name="Chaudhuri R."/>
            <person name="La Ragione R.M."/>
            <person name="Hildebrand F."/>
            <person name="Pallen M.J."/>
        </authorList>
    </citation>
    <scope>NUCLEOTIDE SEQUENCE [LARGE SCALE GENOMIC DNA]</scope>
    <source>
        <strain evidence="3 4">Sa3CVN1</strain>
    </source>
</reference>
<dbReference type="Pfam" id="PF08721">
    <property type="entry name" value="Tn7_Tnp_TnsA_C"/>
    <property type="match status" value="1"/>
</dbReference>
<evidence type="ECO:0000259" key="1">
    <source>
        <dbReference type="Pfam" id="PF08721"/>
    </source>
</evidence>
<dbReference type="Pfam" id="PF08722">
    <property type="entry name" value="Tn7_TnsA-like_N"/>
    <property type="match status" value="1"/>
</dbReference>
<dbReference type="InterPro" id="IPR011335">
    <property type="entry name" value="Restrct_endonuc-II-like"/>
</dbReference>
<dbReference type="Gene3D" id="1.10.10.10">
    <property type="entry name" value="Winged helix-like DNA-binding domain superfamily/Winged helix DNA-binding domain"/>
    <property type="match status" value="1"/>
</dbReference>
<dbReference type="InterPro" id="IPR036388">
    <property type="entry name" value="WH-like_DNA-bd_sf"/>
</dbReference>
<keyword evidence="4" id="KW-1185">Reference proteome</keyword>
<dbReference type="InterPro" id="IPR011856">
    <property type="entry name" value="tRNA_endonuc-like_dom_sf"/>
</dbReference>